<evidence type="ECO:0000259" key="1">
    <source>
        <dbReference type="SMART" id="SM00318"/>
    </source>
</evidence>
<gene>
    <name evidence="2" type="ORF">U1T56_03330</name>
</gene>
<dbReference type="RefSeq" id="WP_418158019.1">
    <property type="nucleotide sequence ID" value="NZ_JBBLZC010000002.1"/>
</dbReference>
<accession>A0ABU8XMR5</accession>
<proteinExistence type="predicted"/>
<evidence type="ECO:0000313" key="2">
    <source>
        <dbReference type="EMBL" id="MEK0082171.1"/>
    </source>
</evidence>
<dbReference type="SUPFAM" id="SSF50199">
    <property type="entry name" value="Staphylococcal nuclease"/>
    <property type="match status" value="1"/>
</dbReference>
<dbReference type="InterPro" id="IPR016071">
    <property type="entry name" value="Staphylococal_nuclease_OB-fold"/>
</dbReference>
<keyword evidence="3" id="KW-1185">Reference proteome</keyword>
<evidence type="ECO:0000313" key="3">
    <source>
        <dbReference type="Proteomes" id="UP001375743"/>
    </source>
</evidence>
<protein>
    <recommendedName>
        <fullName evidence="1">TNase-like domain-containing protein</fullName>
    </recommendedName>
</protein>
<dbReference type="EMBL" id="JBBLZC010000002">
    <property type="protein sequence ID" value="MEK0082171.1"/>
    <property type="molecule type" value="Genomic_DNA"/>
</dbReference>
<dbReference type="Gene3D" id="2.40.50.90">
    <property type="match status" value="1"/>
</dbReference>
<dbReference type="Proteomes" id="UP001375743">
    <property type="component" value="Unassembled WGS sequence"/>
</dbReference>
<name>A0ABU8XMR5_9PROT</name>
<organism evidence="2 3">
    <name type="scientific">Benzoatithermus flavus</name>
    <dbReference type="NCBI Taxonomy" id="3108223"/>
    <lineage>
        <taxon>Bacteria</taxon>
        <taxon>Pseudomonadati</taxon>
        <taxon>Pseudomonadota</taxon>
        <taxon>Alphaproteobacteria</taxon>
        <taxon>Geminicoccales</taxon>
        <taxon>Geminicoccaceae</taxon>
        <taxon>Benzoatithermus</taxon>
    </lineage>
</organism>
<dbReference type="SMART" id="SM00318">
    <property type="entry name" value="SNc"/>
    <property type="match status" value="1"/>
</dbReference>
<feature type="domain" description="TNase-like" evidence="1">
    <location>
        <begin position="14"/>
        <end position="143"/>
    </location>
</feature>
<sequence>MLGLAIPDRWAAAAEIVDGLATVREDGTLSVGGTAVRLFGISIPQIERTCRTFIRPPRCAPKAVLVLDGKVNGFVRCEIVRRGADGVLEGVCSMRGRDLFGPGEDLAAWLVQEGFAFAAPDAPPDYAALERLAQSRELGLWGDKFLNLR</sequence>
<reference evidence="2 3" key="1">
    <citation type="submission" date="2024-01" db="EMBL/GenBank/DDBJ databases">
        <title>Multi-omics insights into the function and evolution of sodium benzoate biodegradation pathways in Benzoatithermus flavus gen. nov., sp. nov. from hot spring.</title>
        <authorList>
            <person name="Hu C.-J."/>
            <person name="Li W.-J."/>
        </authorList>
    </citation>
    <scope>NUCLEOTIDE SEQUENCE [LARGE SCALE GENOMIC DNA]</scope>
    <source>
        <strain evidence="2 3">SYSU G07066</strain>
    </source>
</reference>
<comment type="caution">
    <text evidence="2">The sequence shown here is derived from an EMBL/GenBank/DDBJ whole genome shotgun (WGS) entry which is preliminary data.</text>
</comment>
<dbReference type="InterPro" id="IPR035437">
    <property type="entry name" value="SNase_OB-fold_sf"/>
</dbReference>